<evidence type="ECO:0000256" key="1">
    <source>
        <dbReference type="ARBA" id="ARBA00011051"/>
    </source>
</evidence>
<accession>A0A8G2BFW7</accession>
<dbReference type="InterPro" id="IPR037523">
    <property type="entry name" value="VOC_core"/>
</dbReference>
<dbReference type="InterPro" id="IPR029068">
    <property type="entry name" value="Glyas_Bleomycin-R_OHBP_Dase"/>
</dbReference>
<evidence type="ECO:0000259" key="4">
    <source>
        <dbReference type="PROSITE" id="PS51819"/>
    </source>
</evidence>
<dbReference type="GO" id="GO:0046677">
    <property type="term" value="P:response to antibiotic"/>
    <property type="evidence" value="ECO:0007669"/>
    <property type="project" value="UniProtKB-KW"/>
</dbReference>
<dbReference type="SUPFAM" id="SSF54593">
    <property type="entry name" value="Glyoxalase/Bleomycin resistance protein/Dihydroxybiphenyl dioxygenase"/>
    <property type="match status" value="1"/>
</dbReference>
<evidence type="ECO:0000313" key="5">
    <source>
        <dbReference type="EMBL" id="SDF43974.1"/>
    </source>
</evidence>
<keyword evidence="3" id="KW-0046">Antibiotic resistance</keyword>
<organism evidence="5 6">
    <name type="scientific">Thalassobaculum litoreum DSM 18839</name>
    <dbReference type="NCBI Taxonomy" id="1123362"/>
    <lineage>
        <taxon>Bacteria</taxon>
        <taxon>Pseudomonadati</taxon>
        <taxon>Pseudomonadota</taxon>
        <taxon>Alphaproteobacteria</taxon>
        <taxon>Rhodospirillales</taxon>
        <taxon>Thalassobaculaceae</taxon>
        <taxon>Thalassobaculum</taxon>
    </lineage>
</organism>
<comment type="caution">
    <text evidence="5">The sequence shown here is derived from an EMBL/GenBank/DDBJ whole genome shotgun (WGS) entry which is preliminary data.</text>
</comment>
<dbReference type="AlphaFoldDB" id="A0A8G2BFW7"/>
<keyword evidence="6" id="KW-1185">Reference proteome</keyword>
<dbReference type="Pfam" id="PF19581">
    <property type="entry name" value="Glyoxalase_7"/>
    <property type="match status" value="1"/>
</dbReference>
<dbReference type="EMBL" id="FNBW01000003">
    <property type="protein sequence ID" value="SDF43974.1"/>
    <property type="molecule type" value="Genomic_DNA"/>
</dbReference>
<dbReference type="InterPro" id="IPR000335">
    <property type="entry name" value="Bleomycin-R"/>
</dbReference>
<dbReference type="Gene3D" id="3.10.180.10">
    <property type="entry name" value="2,3-Dihydroxybiphenyl 1,2-Dioxygenase, domain 1"/>
    <property type="match status" value="1"/>
</dbReference>
<protein>
    <recommendedName>
        <fullName evidence="2">Bleomycin resistance protein</fullName>
    </recommendedName>
</protein>
<gene>
    <name evidence="5" type="ORF">SAMN05660686_01355</name>
</gene>
<evidence type="ECO:0000313" key="6">
    <source>
        <dbReference type="Proteomes" id="UP000198615"/>
    </source>
</evidence>
<dbReference type="CDD" id="cd08349">
    <property type="entry name" value="BLMA_like"/>
    <property type="match status" value="1"/>
</dbReference>
<dbReference type="OrthoDB" id="9803104at2"/>
<name>A0A8G2BFW7_9PROT</name>
<sequence>MTGPAFAAVPILRIFDATKALGFYRDWLGFAVDWEHRFEPTAPLYMQVSRGGMRLHLSEHHGDCTPGSTVFVQATALSDFHAEIIARDYPYNRPGLDPAPWGGLVMEVTDPFANRLRFWEDTGA</sequence>
<evidence type="ECO:0000256" key="3">
    <source>
        <dbReference type="ARBA" id="ARBA00023251"/>
    </source>
</evidence>
<evidence type="ECO:0000256" key="2">
    <source>
        <dbReference type="ARBA" id="ARBA00021572"/>
    </source>
</evidence>
<dbReference type="Proteomes" id="UP000198615">
    <property type="component" value="Unassembled WGS sequence"/>
</dbReference>
<dbReference type="RefSeq" id="WP_093149105.1">
    <property type="nucleotide sequence ID" value="NZ_FNBW01000003.1"/>
</dbReference>
<comment type="similarity">
    <text evidence="1">Belongs to the bleomycin resistance protein family.</text>
</comment>
<dbReference type="PROSITE" id="PS51819">
    <property type="entry name" value="VOC"/>
    <property type="match status" value="1"/>
</dbReference>
<proteinExistence type="inferred from homology"/>
<reference evidence="5 6" key="1">
    <citation type="submission" date="2016-10" db="EMBL/GenBank/DDBJ databases">
        <authorList>
            <person name="Varghese N."/>
            <person name="Submissions S."/>
        </authorList>
    </citation>
    <scope>NUCLEOTIDE SEQUENCE [LARGE SCALE GENOMIC DNA]</scope>
    <source>
        <strain evidence="5 6">DSM 18839</strain>
    </source>
</reference>
<feature type="domain" description="VOC" evidence="4">
    <location>
        <begin position="5"/>
        <end position="121"/>
    </location>
</feature>